<dbReference type="EMBL" id="JADYXP020000006">
    <property type="protein sequence ID" value="KAL0123102.1"/>
    <property type="molecule type" value="Genomic_DNA"/>
</dbReference>
<evidence type="ECO:0000256" key="1">
    <source>
        <dbReference type="SAM" id="MobiDB-lite"/>
    </source>
</evidence>
<sequence length="97" mass="11057">MALEADNIIRNHINYHNARSLETQRSESICLAIDSIISNVQAYFNDRNPSGIFRHVATLIRNVAFNCSAKKKKKKNSSNRAAWLRSKQLRAGNKTKK</sequence>
<name>A0AAW2GA31_9HYME</name>
<accession>A0AAW2GA31</accession>
<evidence type="ECO:0000313" key="2">
    <source>
        <dbReference type="EMBL" id="KAL0123102.1"/>
    </source>
</evidence>
<evidence type="ECO:0000313" key="3">
    <source>
        <dbReference type="Proteomes" id="UP001430953"/>
    </source>
</evidence>
<keyword evidence="3" id="KW-1185">Reference proteome</keyword>
<dbReference type="AlphaFoldDB" id="A0AAW2GA31"/>
<dbReference type="Proteomes" id="UP001430953">
    <property type="component" value="Unassembled WGS sequence"/>
</dbReference>
<proteinExistence type="predicted"/>
<feature type="region of interest" description="Disordered" evidence="1">
    <location>
        <begin position="70"/>
        <end position="97"/>
    </location>
</feature>
<reference evidence="2 3" key="1">
    <citation type="submission" date="2023-03" db="EMBL/GenBank/DDBJ databases">
        <title>High recombination rates correlate with genetic variation in Cardiocondyla obscurior ants.</title>
        <authorList>
            <person name="Errbii M."/>
        </authorList>
    </citation>
    <scope>NUCLEOTIDE SEQUENCE [LARGE SCALE GENOMIC DNA]</scope>
    <source>
        <strain evidence="2">Alpha-2009</strain>
        <tissue evidence="2">Whole body</tissue>
    </source>
</reference>
<gene>
    <name evidence="2" type="ORF">PUN28_007614</name>
</gene>
<protein>
    <submittedName>
        <fullName evidence="2">Uncharacterized protein</fullName>
    </submittedName>
</protein>
<comment type="caution">
    <text evidence="2">The sequence shown here is derived from an EMBL/GenBank/DDBJ whole genome shotgun (WGS) entry which is preliminary data.</text>
</comment>
<organism evidence="2 3">
    <name type="scientific">Cardiocondyla obscurior</name>
    <dbReference type="NCBI Taxonomy" id="286306"/>
    <lineage>
        <taxon>Eukaryota</taxon>
        <taxon>Metazoa</taxon>
        <taxon>Ecdysozoa</taxon>
        <taxon>Arthropoda</taxon>
        <taxon>Hexapoda</taxon>
        <taxon>Insecta</taxon>
        <taxon>Pterygota</taxon>
        <taxon>Neoptera</taxon>
        <taxon>Endopterygota</taxon>
        <taxon>Hymenoptera</taxon>
        <taxon>Apocrita</taxon>
        <taxon>Aculeata</taxon>
        <taxon>Formicoidea</taxon>
        <taxon>Formicidae</taxon>
        <taxon>Myrmicinae</taxon>
        <taxon>Cardiocondyla</taxon>
    </lineage>
</organism>